<keyword evidence="1" id="KW-0812">Transmembrane</keyword>
<accession>A0ABP8KR51</accession>
<feature type="transmembrane region" description="Helical" evidence="1">
    <location>
        <begin position="450"/>
        <end position="470"/>
    </location>
</feature>
<feature type="transmembrane region" description="Helical" evidence="1">
    <location>
        <begin position="64"/>
        <end position="83"/>
    </location>
</feature>
<feature type="transmembrane region" description="Helical" evidence="1">
    <location>
        <begin position="207"/>
        <end position="231"/>
    </location>
</feature>
<feature type="transmembrane region" description="Helical" evidence="1">
    <location>
        <begin position="117"/>
        <end position="140"/>
    </location>
</feature>
<feature type="transmembrane region" description="Helical" evidence="1">
    <location>
        <begin position="37"/>
        <end position="58"/>
    </location>
</feature>
<dbReference type="EMBL" id="BAABGM010000026">
    <property type="protein sequence ID" value="GAA4413200.1"/>
    <property type="molecule type" value="Genomic_DNA"/>
</dbReference>
<feature type="transmembrane region" description="Helical" evidence="1">
    <location>
        <begin position="292"/>
        <end position="310"/>
    </location>
</feature>
<evidence type="ECO:0000313" key="2">
    <source>
        <dbReference type="EMBL" id="GAA4413200.1"/>
    </source>
</evidence>
<feature type="transmembrane region" description="Helical" evidence="1">
    <location>
        <begin position="6"/>
        <end position="30"/>
    </location>
</feature>
<name>A0ABP8KR51_9MICO</name>
<gene>
    <name evidence="2" type="ORF">GCM10023168_35870</name>
</gene>
<feature type="transmembrane region" description="Helical" evidence="1">
    <location>
        <begin position="413"/>
        <end position="430"/>
    </location>
</feature>
<organism evidence="2 3">
    <name type="scientific">Fodinibacter luteus</name>
    <dbReference type="NCBI Taxonomy" id="552064"/>
    <lineage>
        <taxon>Bacteria</taxon>
        <taxon>Bacillati</taxon>
        <taxon>Actinomycetota</taxon>
        <taxon>Actinomycetes</taxon>
        <taxon>Micrococcales</taxon>
        <taxon>Intrasporangiaceae</taxon>
        <taxon>Fodinibacter (ex Wang et al. 2009)</taxon>
    </lineage>
</organism>
<protein>
    <submittedName>
        <fullName evidence="2">Uncharacterized protein</fullName>
    </submittedName>
</protein>
<dbReference type="Proteomes" id="UP001500945">
    <property type="component" value="Unassembled WGS sequence"/>
</dbReference>
<keyword evidence="1" id="KW-1133">Transmembrane helix</keyword>
<keyword evidence="1" id="KW-0472">Membrane</keyword>
<feature type="transmembrane region" description="Helical" evidence="1">
    <location>
        <begin position="263"/>
        <end position="280"/>
    </location>
</feature>
<evidence type="ECO:0000256" key="1">
    <source>
        <dbReference type="SAM" id="Phobius"/>
    </source>
</evidence>
<sequence length="650" mass="65302">MTWADAAPPLGAALVVLLVPGGLVVAAAGVRGLLRVALAPVLSVAAAAGAAVGASTLGMPFGPVPLAAATLTAAAVVLGGRLLGRHLAASPRVPPPAMGHGAAEHGAVEHGAVEHGAVVAGLAGAAVGAVALAVGVAGGMGAPDRWPQTFDAVFHLAAVDHVLRTGDGSALTLGVLVAPERSHGFYPAAWHDLVALVVSMTGTPVPVAANAVALVTVAVAWPLGCVGLARVAAGPRPVVVAGAGVLAAGVAASPVLLTAYGTLWPNALATALLPAVLALVADLGGLGPQRSAPVVGGTLLLAGAVAGLALAHPNAVVSLLVLTTPALVVGTWWRGPRWRLMTLAASASIVWLVLLSAVFDAQRDTSWPARQRLPQAVGEWLALAPQRVPVPLVVAALALLGCVVAWRRAGLRWLLAVHVTAGALFVLVAGSDGRLSRLVSGAWWDDPFRLAALAGVAGVPLAAVGLEALARRVATVVRWPGRSAHVGAAATALLVVTVVATGGLSTADTTRVVHWWYAPDAMLGPSERGLVESLPRLVPEGERVVGSPWDGAALTGALGGREPVFPHLVGDWGADRTLLATSLSAVARTPAVCAALGRLRVTHVLVGPGSFWADDPRRARYRGLAVAGHDGFTEVARGGSASLWRVSACD</sequence>
<reference evidence="3" key="1">
    <citation type="journal article" date="2019" name="Int. J. Syst. Evol. Microbiol.">
        <title>The Global Catalogue of Microorganisms (GCM) 10K type strain sequencing project: providing services to taxonomists for standard genome sequencing and annotation.</title>
        <authorList>
            <consortium name="The Broad Institute Genomics Platform"/>
            <consortium name="The Broad Institute Genome Sequencing Center for Infectious Disease"/>
            <person name="Wu L."/>
            <person name="Ma J."/>
        </authorList>
    </citation>
    <scope>NUCLEOTIDE SEQUENCE [LARGE SCALE GENOMIC DNA]</scope>
    <source>
        <strain evidence="3">JCM 17809</strain>
    </source>
</reference>
<feature type="transmembrane region" description="Helical" evidence="1">
    <location>
        <begin position="482"/>
        <end position="504"/>
    </location>
</feature>
<dbReference type="RefSeq" id="WP_345208563.1">
    <property type="nucleotide sequence ID" value="NZ_BAABGM010000026.1"/>
</dbReference>
<feature type="transmembrane region" description="Helical" evidence="1">
    <location>
        <begin position="388"/>
        <end position="406"/>
    </location>
</feature>
<evidence type="ECO:0000313" key="3">
    <source>
        <dbReference type="Proteomes" id="UP001500945"/>
    </source>
</evidence>
<dbReference type="Pfam" id="PF20176">
    <property type="entry name" value="DUF6541"/>
    <property type="match status" value="1"/>
</dbReference>
<feature type="transmembrane region" description="Helical" evidence="1">
    <location>
        <begin position="340"/>
        <end position="359"/>
    </location>
</feature>
<feature type="transmembrane region" description="Helical" evidence="1">
    <location>
        <begin position="238"/>
        <end position="257"/>
    </location>
</feature>
<dbReference type="InterPro" id="IPR046671">
    <property type="entry name" value="DUF6541"/>
</dbReference>
<feature type="transmembrane region" description="Helical" evidence="1">
    <location>
        <begin position="316"/>
        <end position="333"/>
    </location>
</feature>
<proteinExistence type="predicted"/>
<keyword evidence="3" id="KW-1185">Reference proteome</keyword>
<comment type="caution">
    <text evidence="2">The sequence shown here is derived from an EMBL/GenBank/DDBJ whole genome shotgun (WGS) entry which is preliminary data.</text>
</comment>